<evidence type="ECO:0000313" key="2">
    <source>
        <dbReference type="EMBL" id="BDG08845.1"/>
    </source>
</evidence>
<evidence type="ECO:0008006" key="4">
    <source>
        <dbReference type="Google" id="ProtNLM"/>
    </source>
</evidence>
<organism evidence="2 3">
    <name type="scientific">Anaeromyxobacter paludicola</name>
    <dbReference type="NCBI Taxonomy" id="2918171"/>
    <lineage>
        <taxon>Bacteria</taxon>
        <taxon>Pseudomonadati</taxon>
        <taxon>Myxococcota</taxon>
        <taxon>Myxococcia</taxon>
        <taxon>Myxococcales</taxon>
        <taxon>Cystobacterineae</taxon>
        <taxon>Anaeromyxobacteraceae</taxon>
        <taxon>Anaeromyxobacter</taxon>
    </lineage>
</organism>
<evidence type="ECO:0000256" key="1">
    <source>
        <dbReference type="SAM" id="MobiDB-lite"/>
    </source>
</evidence>
<dbReference type="RefSeq" id="WP_248346117.1">
    <property type="nucleotide sequence ID" value="NZ_AP025592.1"/>
</dbReference>
<accession>A0ABN6N8G6</accession>
<feature type="compositionally biased region" description="Pro residues" evidence="1">
    <location>
        <begin position="171"/>
        <end position="184"/>
    </location>
</feature>
<gene>
    <name evidence="2" type="ORF">AMPC_19580</name>
</gene>
<name>A0ABN6N8G6_9BACT</name>
<feature type="region of interest" description="Disordered" evidence="1">
    <location>
        <begin position="142"/>
        <end position="184"/>
    </location>
</feature>
<evidence type="ECO:0000313" key="3">
    <source>
        <dbReference type="Proteomes" id="UP001162734"/>
    </source>
</evidence>
<dbReference type="EMBL" id="AP025592">
    <property type="protein sequence ID" value="BDG08845.1"/>
    <property type="molecule type" value="Genomic_DNA"/>
</dbReference>
<dbReference type="Proteomes" id="UP001162734">
    <property type="component" value="Chromosome"/>
</dbReference>
<dbReference type="PROSITE" id="PS51257">
    <property type="entry name" value="PROKAR_LIPOPROTEIN"/>
    <property type="match status" value="1"/>
</dbReference>
<keyword evidence="3" id="KW-1185">Reference proteome</keyword>
<protein>
    <recommendedName>
        <fullName evidence="4">DUF4440 domain-containing protein</fullName>
    </recommendedName>
</protein>
<proteinExistence type="predicted"/>
<sequence>MSRGRAAAALALSAALLAGCDRERALAERQVRAYDAALVAAYASDDFHGLAEAAGEVEQGRVRALVDRKRRAGYRLEARLEALEVEQVARPGPGALQVTARERWRYHERPTRPNLAPKPEIKAVIALAYELRQEDGRWRVEGGRATSTVYDGQRPTPARLEDHAAGMSEAPTPPERAPSPAPRE</sequence>
<reference evidence="3" key="1">
    <citation type="journal article" date="2022" name="Int. J. Syst. Evol. Microbiol.">
        <title>Anaeromyxobacter oryzae sp. nov., Anaeromyxobacter diazotrophicus sp. nov. and Anaeromyxobacter paludicola sp. nov., isolated from paddy soils.</title>
        <authorList>
            <person name="Itoh H."/>
            <person name="Xu Z."/>
            <person name="Mise K."/>
            <person name="Masuda Y."/>
            <person name="Ushijima N."/>
            <person name="Hayakawa C."/>
            <person name="Shiratori Y."/>
            <person name="Senoo K."/>
        </authorList>
    </citation>
    <scope>NUCLEOTIDE SEQUENCE [LARGE SCALE GENOMIC DNA]</scope>
    <source>
        <strain evidence="3">Red630</strain>
    </source>
</reference>